<dbReference type="Gene3D" id="1.20.58.180">
    <property type="entry name" value="Class II aaRS and biotin synthetases, domain 2"/>
    <property type="match status" value="1"/>
</dbReference>
<evidence type="ECO:0000256" key="6">
    <source>
        <dbReference type="ARBA" id="ARBA00023146"/>
    </source>
</evidence>
<dbReference type="NCBIfam" id="TIGR00388">
    <property type="entry name" value="glyQ"/>
    <property type="match status" value="1"/>
</dbReference>
<comment type="subunit">
    <text evidence="8">Tetramer of two alpha and two beta subunits.</text>
</comment>
<dbReference type="Gene3D" id="3.30.930.10">
    <property type="entry name" value="Bira Bifunctional Protein, Domain 2"/>
    <property type="match status" value="1"/>
</dbReference>
<organism evidence="9 10">
    <name type="scientific">Elusimicrobium minutum (strain Pei191)</name>
    <dbReference type="NCBI Taxonomy" id="445932"/>
    <lineage>
        <taxon>Bacteria</taxon>
        <taxon>Pseudomonadati</taxon>
        <taxon>Elusimicrobiota</taxon>
        <taxon>Elusimicrobia</taxon>
        <taxon>Elusimicrobiales</taxon>
        <taxon>Elusimicrobiaceae</taxon>
        <taxon>Elusimicrobium</taxon>
    </lineage>
</organism>
<keyword evidence="8" id="KW-0963">Cytoplasm</keyword>
<dbReference type="InterPro" id="IPR002310">
    <property type="entry name" value="Gly-tRNA_ligase_asu"/>
</dbReference>
<dbReference type="EC" id="6.1.1.14" evidence="8"/>
<evidence type="ECO:0000256" key="2">
    <source>
        <dbReference type="ARBA" id="ARBA00022598"/>
    </source>
</evidence>
<keyword evidence="2 8" id="KW-0436">Ligase</keyword>
<keyword evidence="4 8" id="KW-0067">ATP-binding</keyword>
<keyword evidence="6 8" id="KW-0030">Aminoacyl-tRNA synthetase</keyword>
<evidence type="ECO:0000256" key="3">
    <source>
        <dbReference type="ARBA" id="ARBA00022741"/>
    </source>
</evidence>
<evidence type="ECO:0000256" key="7">
    <source>
        <dbReference type="ARBA" id="ARBA00047937"/>
    </source>
</evidence>
<dbReference type="Pfam" id="PF02091">
    <property type="entry name" value="tRNA-synt_2e"/>
    <property type="match status" value="1"/>
</dbReference>
<keyword evidence="10" id="KW-1185">Reference proteome</keyword>
<keyword evidence="5 8" id="KW-0648">Protein biosynthesis</keyword>
<comment type="catalytic activity">
    <reaction evidence="7 8">
        <text>tRNA(Gly) + glycine + ATP = glycyl-tRNA(Gly) + AMP + diphosphate</text>
        <dbReference type="Rhea" id="RHEA:16013"/>
        <dbReference type="Rhea" id="RHEA-COMP:9664"/>
        <dbReference type="Rhea" id="RHEA-COMP:9683"/>
        <dbReference type="ChEBI" id="CHEBI:30616"/>
        <dbReference type="ChEBI" id="CHEBI:33019"/>
        <dbReference type="ChEBI" id="CHEBI:57305"/>
        <dbReference type="ChEBI" id="CHEBI:78442"/>
        <dbReference type="ChEBI" id="CHEBI:78522"/>
        <dbReference type="ChEBI" id="CHEBI:456215"/>
        <dbReference type="EC" id="6.1.1.14"/>
    </reaction>
</comment>
<dbReference type="OrthoDB" id="9775440at2"/>
<comment type="subcellular location">
    <subcellularLocation>
        <location evidence="8">Cytoplasm</location>
    </subcellularLocation>
</comment>
<evidence type="ECO:0000313" key="9">
    <source>
        <dbReference type="EMBL" id="ACC97749.1"/>
    </source>
</evidence>
<dbReference type="KEGG" id="emi:Emin_0185"/>
<dbReference type="PROSITE" id="PS50861">
    <property type="entry name" value="AA_TRNA_LIGASE_II_GLYAB"/>
    <property type="match status" value="1"/>
</dbReference>
<dbReference type="InterPro" id="IPR045864">
    <property type="entry name" value="aa-tRNA-synth_II/BPL/LPL"/>
</dbReference>
<dbReference type="PANTHER" id="PTHR30075">
    <property type="entry name" value="GLYCYL-TRNA SYNTHETASE"/>
    <property type="match status" value="1"/>
</dbReference>
<dbReference type="Proteomes" id="UP000001029">
    <property type="component" value="Chromosome"/>
</dbReference>
<reference evidence="9 10" key="1">
    <citation type="journal article" date="2009" name="Appl. Environ. Microbiol.">
        <title>Genomic analysis of 'Elusimicrobium minutum,' the first cultivated representative of the phylum 'Elusimicrobia' (formerly termite group 1).</title>
        <authorList>
            <person name="Herlemann D.P.R."/>
            <person name="Geissinger O."/>
            <person name="Ikeda-Ohtsubo W."/>
            <person name="Kunin V."/>
            <person name="Sun H."/>
            <person name="Lapidus A."/>
            <person name="Hugenholtz P."/>
            <person name="Brune A."/>
        </authorList>
    </citation>
    <scope>NUCLEOTIDE SEQUENCE [LARGE SCALE GENOMIC DNA]</scope>
    <source>
        <strain evidence="9 10">Pei191</strain>
    </source>
</reference>
<dbReference type="GO" id="GO:0006426">
    <property type="term" value="P:glycyl-tRNA aminoacylation"/>
    <property type="evidence" value="ECO:0007669"/>
    <property type="project" value="UniProtKB-UniRule"/>
</dbReference>
<dbReference type="HAMAP" id="MF_00254">
    <property type="entry name" value="Gly_tRNA_synth_alpha"/>
    <property type="match status" value="1"/>
</dbReference>
<gene>
    <name evidence="8" type="primary">glyQ</name>
    <name evidence="9" type="ordered locus">Emin_0185</name>
</gene>
<dbReference type="GO" id="GO:0005829">
    <property type="term" value="C:cytosol"/>
    <property type="evidence" value="ECO:0007669"/>
    <property type="project" value="TreeGrafter"/>
</dbReference>
<dbReference type="NCBIfam" id="NF006827">
    <property type="entry name" value="PRK09348.1"/>
    <property type="match status" value="1"/>
</dbReference>
<dbReference type="PANTHER" id="PTHR30075:SF2">
    <property type="entry name" value="GLYCINE--TRNA LIGASE, CHLOROPLASTIC_MITOCHONDRIAL 2"/>
    <property type="match status" value="1"/>
</dbReference>
<dbReference type="PRINTS" id="PR01044">
    <property type="entry name" value="TRNASYNTHGA"/>
</dbReference>
<dbReference type="RefSeq" id="WP_012414364.1">
    <property type="nucleotide sequence ID" value="NC_010644.1"/>
</dbReference>
<evidence type="ECO:0000256" key="1">
    <source>
        <dbReference type="ARBA" id="ARBA00008226"/>
    </source>
</evidence>
<dbReference type="GO" id="GO:0004820">
    <property type="term" value="F:glycine-tRNA ligase activity"/>
    <property type="evidence" value="ECO:0007669"/>
    <property type="project" value="UniProtKB-UniRule"/>
</dbReference>
<protein>
    <recommendedName>
        <fullName evidence="8">Glycine--tRNA ligase alpha subunit</fullName>
        <ecNumber evidence="8">6.1.1.14</ecNumber>
    </recommendedName>
    <alternativeName>
        <fullName evidence="8">Glycyl-tRNA synthetase alpha subunit</fullName>
        <shortName evidence="8">GlyRS</shortName>
    </alternativeName>
</protein>
<dbReference type="AlphaFoldDB" id="B2KBR2"/>
<evidence type="ECO:0000313" key="10">
    <source>
        <dbReference type="Proteomes" id="UP000001029"/>
    </source>
</evidence>
<dbReference type="HOGENOM" id="CLU_057066_1_0_0"/>
<comment type="similarity">
    <text evidence="1 8">Belongs to the class-II aminoacyl-tRNA synthetase family.</text>
</comment>
<sequence>MNFQDIIFTLQDYWKKQGCIVGQPYDVEKGAATFSPYTFYGSLTSKPTSAAYAEPCRRPADGRYGENPNRLGKYYQFQVIIKPAPSNIQELYLNSLKAIGLDPKEHDVRWVEDDWQSPTLGASGVGWEVWLDGMEVTQFTYFQNMAGYALNPITVEITYGLERIAMYSQKKDNVYGIMWNNTRSYGDLFLEGEKQFSRYHFEQANIEHLRRYVEENEEECKRLCSMGLYLPAYECAMRVSHYFNMLEARGAISVSDRTNIIAKIRSLAKLCATEYIKAVEPEVIK</sequence>
<dbReference type="STRING" id="445932.Emin_0185"/>
<dbReference type="EMBL" id="CP001055">
    <property type="protein sequence ID" value="ACC97749.1"/>
    <property type="molecule type" value="Genomic_DNA"/>
</dbReference>
<keyword evidence="3 8" id="KW-0547">Nucleotide-binding</keyword>
<evidence type="ECO:0000256" key="4">
    <source>
        <dbReference type="ARBA" id="ARBA00022840"/>
    </source>
</evidence>
<dbReference type="InterPro" id="IPR006194">
    <property type="entry name" value="Gly-tRNA-synth_heterodimer"/>
</dbReference>
<accession>B2KBR2</accession>
<evidence type="ECO:0000256" key="5">
    <source>
        <dbReference type="ARBA" id="ARBA00022917"/>
    </source>
</evidence>
<name>B2KBR2_ELUMP</name>
<dbReference type="SUPFAM" id="SSF55681">
    <property type="entry name" value="Class II aaRS and biotin synthetases"/>
    <property type="match status" value="1"/>
</dbReference>
<evidence type="ECO:0000256" key="8">
    <source>
        <dbReference type="HAMAP-Rule" id="MF_00254"/>
    </source>
</evidence>
<dbReference type="GO" id="GO:0005524">
    <property type="term" value="F:ATP binding"/>
    <property type="evidence" value="ECO:0007669"/>
    <property type="project" value="UniProtKB-UniRule"/>
</dbReference>
<proteinExistence type="inferred from homology"/>